<comment type="caution">
    <text evidence="1">The sequence shown here is derived from an EMBL/GenBank/DDBJ whole genome shotgun (WGS) entry which is preliminary data.</text>
</comment>
<protein>
    <recommendedName>
        <fullName evidence="3">Flagellar protein FlgN</fullName>
    </recommendedName>
</protein>
<evidence type="ECO:0008006" key="3">
    <source>
        <dbReference type="Google" id="ProtNLM"/>
    </source>
</evidence>
<evidence type="ECO:0000313" key="2">
    <source>
        <dbReference type="Proteomes" id="UP000321249"/>
    </source>
</evidence>
<accession>A0A5C6TU56</accession>
<dbReference type="AlphaFoldDB" id="A0A5C6TU56"/>
<dbReference type="EMBL" id="VOQQ01000001">
    <property type="protein sequence ID" value="TXC63806.1"/>
    <property type="molecule type" value="Genomic_DNA"/>
</dbReference>
<dbReference type="RefSeq" id="WP_147043213.1">
    <property type="nucleotide sequence ID" value="NZ_BAABIR010000004.1"/>
</dbReference>
<sequence>MSQTGFDRLAACQDAMIRALDGGTAAAVEAAAEALRAAVEALRAEAPAPHADHRPRLAALAAQASAAQARVNFLTDGIARRIDRIAEARGHARPGTYRAGAR</sequence>
<evidence type="ECO:0000313" key="1">
    <source>
        <dbReference type="EMBL" id="TXC63806.1"/>
    </source>
</evidence>
<name>A0A5C6TU56_9SPHN</name>
<gene>
    <name evidence="1" type="ORF">FRZ32_09115</name>
</gene>
<proteinExistence type="predicted"/>
<dbReference type="Proteomes" id="UP000321249">
    <property type="component" value="Unassembled WGS sequence"/>
</dbReference>
<organism evidence="1 2">
    <name type="scientific">Allosphingosinicella ginsenosidimutans</name>
    <dbReference type="NCBI Taxonomy" id="1176539"/>
    <lineage>
        <taxon>Bacteria</taxon>
        <taxon>Pseudomonadati</taxon>
        <taxon>Pseudomonadota</taxon>
        <taxon>Alphaproteobacteria</taxon>
        <taxon>Sphingomonadales</taxon>
        <taxon>Sphingomonadaceae</taxon>
        <taxon>Allosphingosinicella</taxon>
    </lineage>
</organism>
<keyword evidence="2" id="KW-1185">Reference proteome</keyword>
<reference evidence="1 2" key="1">
    <citation type="journal article" date="2015" name="J. Microbiol.">
        <title>Sphingosinicella ginsenosidimutans sp. nov., with ginsenoside converting activity.</title>
        <authorList>
            <person name="Kim J.K."/>
            <person name="Kang M.S."/>
            <person name="Park S.C."/>
            <person name="Kim K.M."/>
            <person name="Choi K."/>
            <person name="Yoon M.H."/>
            <person name="Im W.T."/>
        </authorList>
    </citation>
    <scope>NUCLEOTIDE SEQUENCE [LARGE SCALE GENOMIC DNA]</scope>
    <source>
        <strain evidence="1 2">BS-11</strain>
    </source>
</reference>